<reference evidence="3" key="1">
    <citation type="submission" date="2021-06" db="EMBL/GenBank/DDBJ databases">
        <authorList>
            <person name="Hodson N. C."/>
            <person name="Mongue J. A."/>
            <person name="Jaron S. K."/>
        </authorList>
    </citation>
    <scope>NUCLEOTIDE SEQUENCE</scope>
</reference>
<proteinExistence type="predicted"/>
<feature type="compositionally biased region" description="Polar residues" evidence="1">
    <location>
        <begin position="268"/>
        <end position="277"/>
    </location>
</feature>
<feature type="compositionally biased region" description="Polar residues" evidence="1">
    <location>
        <begin position="226"/>
        <end position="235"/>
    </location>
</feature>
<evidence type="ECO:0000313" key="3">
    <source>
        <dbReference type="EMBL" id="CAG7667874.1"/>
    </source>
</evidence>
<name>A0A8J2J4D2_9HEXA</name>
<keyword evidence="2" id="KW-0472">Membrane</keyword>
<dbReference type="AlphaFoldDB" id="A0A8J2J4D2"/>
<feature type="region of interest" description="Disordered" evidence="1">
    <location>
        <begin position="211"/>
        <end position="289"/>
    </location>
</feature>
<comment type="caution">
    <text evidence="3">The sequence shown here is derived from an EMBL/GenBank/DDBJ whole genome shotgun (WGS) entry which is preliminary data.</text>
</comment>
<feature type="transmembrane region" description="Helical" evidence="2">
    <location>
        <begin position="316"/>
        <end position="338"/>
    </location>
</feature>
<evidence type="ECO:0000256" key="2">
    <source>
        <dbReference type="SAM" id="Phobius"/>
    </source>
</evidence>
<feature type="region of interest" description="Disordered" evidence="1">
    <location>
        <begin position="163"/>
        <end position="195"/>
    </location>
</feature>
<keyword evidence="2" id="KW-1133">Transmembrane helix</keyword>
<protein>
    <submittedName>
        <fullName evidence="3">Uncharacterized protein</fullName>
    </submittedName>
</protein>
<dbReference type="Proteomes" id="UP000708208">
    <property type="component" value="Unassembled WGS sequence"/>
</dbReference>
<gene>
    <name evidence="3" type="ORF">AFUS01_LOCUS1883</name>
</gene>
<feature type="compositionally biased region" description="Polar residues" evidence="1">
    <location>
        <begin position="163"/>
        <end position="174"/>
    </location>
</feature>
<keyword evidence="4" id="KW-1185">Reference proteome</keyword>
<dbReference type="EMBL" id="CAJVCH010010725">
    <property type="protein sequence ID" value="CAG7667874.1"/>
    <property type="molecule type" value="Genomic_DNA"/>
</dbReference>
<organism evidence="3 4">
    <name type="scientific">Allacma fusca</name>
    <dbReference type="NCBI Taxonomy" id="39272"/>
    <lineage>
        <taxon>Eukaryota</taxon>
        <taxon>Metazoa</taxon>
        <taxon>Ecdysozoa</taxon>
        <taxon>Arthropoda</taxon>
        <taxon>Hexapoda</taxon>
        <taxon>Collembola</taxon>
        <taxon>Symphypleona</taxon>
        <taxon>Sminthuridae</taxon>
        <taxon>Allacma</taxon>
    </lineage>
</organism>
<accession>A0A8J2J4D2</accession>
<keyword evidence="2" id="KW-0812">Transmembrane</keyword>
<sequence length="590" mass="65889">MYDHPSLMLVLESACSPKHSTVSSWKVLGNRNGGLSYRICRNSVCDPLELKIAINPSADEILLGKIVLEDVVFFVNRTTNERELLTHLLQDELITESEYLELEAKNISTELIRSLYLKSLNKRVHHIEHYRLLFKALCNTGNEHIAQWVLEGLKTQLLKPSSFSAPRSSANAMNCRSDPAVRNNASQEISPCPSEPIENSVLITVNQNASPQFKSSETEDPAQPKANANNTSAANQIAPPGFNPPENEDQGEQIDGVSVNDPLLGPSKPSNNFQDSSPPIPKSVGGEDHSVDQIRRLSDASGIADQGQHNGTRNVIYYKTFAVVLLVTVIVGTMVLIIRTSNAKDDHLNTDVFVPTDTYTQNQHARYITLSEMEDFTSLDKVTRHPQKIWLSIGDPLDFPDLPDFYEIYLTINNSRGVRWENWLPKNGDKVLLLRLNETFTIPEIRHFLTIMSNVITIGIHNLNGEICRRNFKQQSMKTSIESYQSTADVSGAGYLTHRSKIIQLTIGAPTDKPNLPESDEIHLVICNSEGVWWENWFPINSDKVTSLKLNGTFSPSAIRHFLSVMNNLTTLCVDTMIGKLCNKTSEANS</sequence>
<evidence type="ECO:0000313" key="4">
    <source>
        <dbReference type="Proteomes" id="UP000708208"/>
    </source>
</evidence>
<evidence type="ECO:0000256" key="1">
    <source>
        <dbReference type="SAM" id="MobiDB-lite"/>
    </source>
</evidence>